<reference evidence="2 3" key="1">
    <citation type="submission" date="2019-06" db="EMBL/GenBank/DDBJ databases">
        <title>Genome Sequence of the Brown Rot Fungal Pathogen Monilinia laxa.</title>
        <authorList>
            <person name="De Miccolis Angelini R.M."/>
            <person name="Landi L."/>
            <person name="Abate D."/>
            <person name="Pollastro S."/>
            <person name="Romanazzi G."/>
            <person name="Faretra F."/>
        </authorList>
    </citation>
    <scope>NUCLEOTIDE SEQUENCE [LARGE SCALE GENOMIC DNA]</scope>
    <source>
        <strain evidence="2 3">Mlax316</strain>
    </source>
</reference>
<dbReference type="Proteomes" id="UP000326757">
    <property type="component" value="Unassembled WGS sequence"/>
</dbReference>
<proteinExistence type="predicted"/>
<gene>
    <name evidence="2" type="ORF">EYC80_009560</name>
</gene>
<name>A0A5N6JYL8_MONLA</name>
<dbReference type="OrthoDB" id="2043at2759"/>
<comment type="caution">
    <text evidence="2">The sequence shown here is derived from an EMBL/GenBank/DDBJ whole genome shotgun (WGS) entry which is preliminary data.</text>
</comment>
<evidence type="ECO:0008006" key="4">
    <source>
        <dbReference type="Google" id="ProtNLM"/>
    </source>
</evidence>
<sequence length="101" mass="11558">MAFWTWGRCTLCCISGVSYELLRGGDYTMKLLLGGIHCSFTAKAIERVFCGIGSMSFENEQNMCKTRFSGQYLYLEYRIIIQSRDVPSIDPYTFLITPDDL</sequence>
<dbReference type="AlphaFoldDB" id="A0A5N6JYL8"/>
<protein>
    <recommendedName>
        <fullName evidence="4">LAGLIDADG endonuclease</fullName>
    </recommendedName>
</protein>
<evidence type="ECO:0000313" key="3">
    <source>
        <dbReference type="Proteomes" id="UP000326757"/>
    </source>
</evidence>
<feature type="chain" id="PRO_5024986294" description="LAGLIDADG endonuclease" evidence="1">
    <location>
        <begin position="20"/>
        <end position="101"/>
    </location>
</feature>
<evidence type="ECO:0000256" key="1">
    <source>
        <dbReference type="SAM" id="SignalP"/>
    </source>
</evidence>
<feature type="signal peptide" evidence="1">
    <location>
        <begin position="1"/>
        <end position="19"/>
    </location>
</feature>
<accession>A0A5N6JYL8</accession>
<dbReference type="EMBL" id="VIGI01000011">
    <property type="protein sequence ID" value="KAB8294110.1"/>
    <property type="molecule type" value="Genomic_DNA"/>
</dbReference>
<keyword evidence="1" id="KW-0732">Signal</keyword>
<evidence type="ECO:0000313" key="2">
    <source>
        <dbReference type="EMBL" id="KAB8294110.1"/>
    </source>
</evidence>
<keyword evidence="3" id="KW-1185">Reference proteome</keyword>
<organism evidence="2 3">
    <name type="scientific">Monilinia laxa</name>
    <name type="common">Brown rot fungus</name>
    <name type="synonym">Sclerotinia laxa</name>
    <dbReference type="NCBI Taxonomy" id="61186"/>
    <lineage>
        <taxon>Eukaryota</taxon>
        <taxon>Fungi</taxon>
        <taxon>Dikarya</taxon>
        <taxon>Ascomycota</taxon>
        <taxon>Pezizomycotina</taxon>
        <taxon>Leotiomycetes</taxon>
        <taxon>Helotiales</taxon>
        <taxon>Sclerotiniaceae</taxon>
        <taxon>Monilinia</taxon>
    </lineage>
</organism>